<protein>
    <submittedName>
        <fullName evidence="2">Uncharacterized protein</fullName>
    </submittedName>
</protein>
<dbReference type="Gene3D" id="3.30.559.10">
    <property type="entry name" value="Chloramphenicol acetyltransferase-like domain"/>
    <property type="match status" value="1"/>
</dbReference>
<accession>A0AA39VG54</accession>
<dbReference type="Pfam" id="PF02458">
    <property type="entry name" value="Transferase"/>
    <property type="match status" value="1"/>
</dbReference>
<dbReference type="EMBL" id="JAUESC010000386">
    <property type="protein sequence ID" value="KAK0577258.1"/>
    <property type="molecule type" value="Genomic_DNA"/>
</dbReference>
<reference evidence="2" key="2">
    <citation type="submission" date="2023-06" db="EMBL/GenBank/DDBJ databases">
        <authorList>
            <person name="Swenson N.G."/>
            <person name="Wegrzyn J.L."/>
            <person name="Mcevoy S.L."/>
        </authorList>
    </citation>
    <scope>NUCLEOTIDE SEQUENCE</scope>
    <source>
        <strain evidence="2">NS2018</strain>
        <tissue evidence="2">Leaf</tissue>
    </source>
</reference>
<keyword evidence="3" id="KW-1185">Reference proteome</keyword>
<dbReference type="InterPro" id="IPR051283">
    <property type="entry name" value="Sec_Metabolite_Acyltrans"/>
</dbReference>
<dbReference type="InterPro" id="IPR023213">
    <property type="entry name" value="CAT-like_dom_sf"/>
</dbReference>
<evidence type="ECO:0000313" key="3">
    <source>
        <dbReference type="Proteomes" id="UP001168877"/>
    </source>
</evidence>
<proteinExistence type="predicted"/>
<gene>
    <name evidence="2" type="ORF">LWI29_030306</name>
</gene>
<dbReference type="PANTHER" id="PTHR31896:SF12">
    <property type="entry name" value="HXXXD-TYPE ACYL-TRANSFERASE FAMILY PROTEIN"/>
    <property type="match status" value="1"/>
</dbReference>
<dbReference type="GO" id="GO:0016740">
    <property type="term" value="F:transferase activity"/>
    <property type="evidence" value="ECO:0007669"/>
    <property type="project" value="UniProtKB-KW"/>
</dbReference>
<sequence>MKQPLYLTPWDLVMLSVNYIQKGHLFTKPPAVDDQQEFINTLLDRLKQSLSLTLVHFYPLTGRLKTVKSQNPHSDVVFVDINDSPGARLIHASLDMTVSDTVSATYVPVVVQSLFDNDHAINHDGHTKPLLSIQVTDLVDGIFIGYSMIHCLEDGTCFWNFLRALSEIFQGQGENISISRPPIIKR</sequence>
<dbReference type="Proteomes" id="UP001168877">
    <property type="component" value="Unassembled WGS sequence"/>
</dbReference>
<comment type="caution">
    <text evidence="2">The sequence shown here is derived from an EMBL/GenBank/DDBJ whole genome shotgun (WGS) entry which is preliminary data.</text>
</comment>
<evidence type="ECO:0000256" key="1">
    <source>
        <dbReference type="ARBA" id="ARBA00022679"/>
    </source>
</evidence>
<organism evidence="2 3">
    <name type="scientific">Acer saccharum</name>
    <name type="common">Sugar maple</name>
    <dbReference type="NCBI Taxonomy" id="4024"/>
    <lineage>
        <taxon>Eukaryota</taxon>
        <taxon>Viridiplantae</taxon>
        <taxon>Streptophyta</taxon>
        <taxon>Embryophyta</taxon>
        <taxon>Tracheophyta</taxon>
        <taxon>Spermatophyta</taxon>
        <taxon>Magnoliopsida</taxon>
        <taxon>eudicotyledons</taxon>
        <taxon>Gunneridae</taxon>
        <taxon>Pentapetalae</taxon>
        <taxon>rosids</taxon>
        <taxon>malvids</taxon>
        <taxon>Sapindales</taxon>
        <taxon>Sapindaceae</taxon>
        <taxon>Hippocastanoideae</taxon>
        <taxon>Acereae</taxon>
        <taxon>Acer</taxon>
    </lineage>
</organism>
<dbReference type="AlphaFoldDB" id="A0AA39VG54"/>
<name>A0AA39VG54_ACESA</name>
<evidence type="ECO:0000313" key="2">
    <source>
        <dbReference type="EMBL" id="KAK0577258.1"/>
    </source>
</evidence>
<keyword evidence="1" id="KW-0808">Transferase</keyword>
<dbReference type="PANTHER" id="PTHR31896">
    <property type="entry name" value="FAMILY REGULATORY PROTEIN, PUTATIVE (AFU_ORTHOLOGUE AFUA_3G14730)-RELATED"/>
    <property type="match status" value="1"/>
</dbReference>
<reference evidence="2" key="1">
    <citation type="journal article" date="2022" name="Plant J.">
        <title>Strategies of tolerance reflected in two North American maple genomes.</title>
        <authorList>
            <person name="McEvoy S.L."/>
            <person name="Sezen U.U."/>
            <person name="Trouern-Trend A."/>
            <person name="McMahon S.M."/>
            <person name="Schaberg P.G."/>
            <person name="Yang J."/>
            <person name="Wegrzyn J.L."/>
            <person name="Swenson N.G."/>
        </authorList>
    </citation>
    <scope>NUCLEOTIDE SEQUENCE</scope>
    <source>
        <strain evidence="2">NS2018</strain>
    </source>
</reference>